<gene>
    <name evidence="1" type="ORF">BOLC4T28502H</name>
</gene>
<sequence>MSQCVMIGAKLSMKGFTITQVHHQVAPLVAALARTSKKWLVCKALQQTVRENI</sequence>
<name>A0A3P6CNK7_BRAOL</name>
<dbReference type="AlphaFoldDB" id="A0A3P6CNK7"/>
<reference evidence="1" key="1">
    <citation type="submission" date="2018-11" db="EMBL/GenBank/DDBJ databases">
        <authorList>
            <consortium name="Genoscope - CEA"/>
            <person name="William W."/>
        </authorList>
    </citation>
    <scope>NUCLEOTIDE SEQUENCE</scope>
</reference>
<proteinExistence type="predicted"/>
<evidence type="ECO:0000313" key="1">
    <source>
        <dbReference type="EMBL" id="VDD16130.1"/>
    </source>
</evidence>
<protein>
    <submittedName>
        <fullName evidence="1">Uncharacterized protein</fullName>
    </submittedName>
</protein>
<accession>A0A3P6CNK7</accession>
<dbReference type="EMBL" id="LR031873">
    <property type="protein sequence ID" value="VDD16130.1"/>
    <property type="molecule type" value="Genomic_DNA"/>
</dbReference>
<organism evidence="1">
    <name type="scientific">Brassica oleracea</name>
    <name type="common">Wild cabbage</name>
    <dbReference type="NCBI Taxonomy" id="3712"/>
    <lineage>
        <taxon>Eukaryota</taxon>
        <taxon>Viridiplantae</taxon>
        <taxon>Streptophyta</taxon>
        <taxon>Embryophyta</taxon>
        <taxon>Tracheophyta</taxon>
        <taxon>Spermatophyta</taxon>
        <taxon>Magnoliopsida</taxon>
        <taxon>eudicotyledons</taxon>
        <taxon>Gunneridae</taxon>
        <taxon>Pentapetalae</taxon>
        <taxon>rosids</taxon>
        <taxon>malvids</taxon>
        <taxon>Brassicales</taxon>
        <taxon>Brassicaceae</taxon>
        <taxon>Brassiceae</taxon>
        <taxon>Brassica</taxon>
    </lineage>
</organism>